<sequence length="76" mass="8316">MQRPGLFGRLAAAVVGMVHVAALPGTPRSSLPLTQIIDQARQEAEVYEDAALVSFGFFLLMMTITQNHFCIARILN</sequence>
<dbReference type="AlphaFoldDB" id="A0A3L8S2X3"/>
<evidence type="ECO:0000313" key="2">
    <source>
        <dbReference type="EMBL" id="RLV96144.1"/>
    </source>
</evidence>
<gene>
    <name evidence="2" type="ORF">DV515_00012672</name>
</gene>
<keyword evidence="3" id="KW-1185">Reference proteome</keyword>
<dbReference type="EMBL" id="QUSF01000073">
    <property type="protein sequence ID" value="RLV96144.1"/>
    <property type="molecule type" value="Genomic_DNA"/>
</dbReference>
<dbReference type="PANTHER" id="PTHR21381">
    <property type="entry name" value="ZGC:162297"/>
    <property type="match status" value="1"/>
</dbReference>
<keyword evidence="1" id="KW-0472">Membrane</keyword>
<name>A0A3L8S2X3_CHLGU</name>
<proteinExistence type="predicted"/>
<keyword evidence="1" id="KW-1133">Transmembrane helix</keyword>
<keyword evidence="1" id="KW-0812">Transmembrane</keyword>
<evidence type="ECO:0000313" key="3">
    <source>
        <dbReference type="Proteomes" id="UP000276834"/>
    </source>
</evidence>
<accession>A0A3L8S2X3</accession>
<dbReference type="Proteomes" id="UP000276834">
    <property type="component" value="Unassembled WGS sequence"/>
</dbReference>
<dbReference type="PANTHER" id="PTHR21381:SF3">
    <property type="entry name" value="SGC REGION PROTEIN SGCQ-RELATED"/>
    <property type="match status" value="1"/>
</dbReference>
<comment type="caution">
    <text evidence="2">The sequence shown here is derived from an EMBL/GenBank/DDBJ whole genome shotgun (WGS) entry which is preliminary data.</text>
</comment>
<protein>
    <submittedName>
        <fullName evidence="2">Uncharacterized protein</fullName>
    </submittedName>
</protein>
<feature type="transmembrane region" description="Helical" evidence="1">
    <location>
        <begin position="46"/>
        <end position="64"/>
    </location>
</feature>
<evidence type="ECO:0000256" key="1">
    <source>
        <dbReference type="SAM" id="Phobius"/>
    </source>
</evidence>
<feature type="transmembrane region" description="Helical" evidence="1">
    <location>
        <begin position="6"/>
        <end position="25"/>
    </location>
</feature>
<reference evidence="2 3" key="1">
    <citation type="journal article" date="2018" name="Proc. R. Soc. B">
        <title>A non-coding region near Follistatin controls head colour polymorphism in the Gouldian finch.</title>
        <authorList>
            <person name="Toomey M.B."/>
            <person name="Marques C.I."/>
            <person name="Andrade P."/>
            <person name="Araujo P.M."/>
            <person name="Sabatino S."/>
            <person name="Gazda M.A."/>
            <person name="Afonso S."/>
            <person name="Lopes R.J."/>
            <person name="Corbo J.C."/>
            <person name="Carneiro M."/>
        </authorList>
    </citation>
    <scope>NUCLEOTIDE SEQUENCE [LARGE SCALE GENOMIC DNA]</scope>
    <source>
        <strain evidence="2">Red01</strain>
        <tissue evidence="2">Muscle</tissue>
    </source>
</reference>
<organism evidence="2 3">
    <name type="scientific">Chloebia gouldiae</name>
    <name type="common">Gouldian finch</name>
    <name type="synonym">Erythrura gouldiae</name>
    <dbReference type="NCBI Taxonomy" id="44316"/>
    <lineage>
        <taxon>Eukaryota</taxon>
        <taxon>Metazoa</taxon>
        <taxon>Chordata</taxon>
        <taxon>Craniata</taxon>
        <taxon>Vertebrata</taxon>
        <taxon>Euteleostomi</taxon>
        <taxon>Archelosauria</taxon>
        <taxon>Archosauria</taxon>
        <taxon>Dinosauria</taxon>
        <taxon>Saurischia</taxon>
        <taxon>Theropoda</taxon>
        <taxon>Coelurosauria</taxon>
        <taxon>Aves</taxon>
        <taxon>Neognathae</taxon>
        <taxon>Neoaves</taxon>
        <taxon>Telluraves</taxon>
        <taxon>Australaves</taxon>
        <taxon>Passeriformes</taxon>
        <taxon>Passeroidea</taxon>
        <taxon>Passeridae</taxon>
        <taxon>Chloebia</taxon>
    </lineage>
</organism>
<dbReference type="InterPro" id="IPR005137">
    <property type="entry name" value="BtpA"/>
</dbReference>